<gene>
    <name evidence="3" type="ORF">RFI_31436</name>
</gene>
<sequence>MNWQLNMFLGDMSKMIRDMKRYIGQARSTVNKEEEVEKNGDQSSEAQAALFYGYLTRMFYLCQLDYRVIQQHFADVFICSLVAVISICALHVFDYICNEEVATETTDGIITQIIEGIFETYQNVSDLPLLMELLIDMLTGKKCYFKQTLPPQLERSLCVTLTKYLTQYHVPSNQLAQIWKFFLNGFDWLTRATESVGIVDTNANNVVEEWTRMEAFINNYNMWTFFSTFLCHLRVDENNAPLLKEYVDRTGDYVADLWHYLLFKPFLQSLLAIKESKKKKKKIKNDGNDNGEQEEKEEEIKESNKPIDSGPVQDALIHLTQYSNEIMDARDVIHSNVALLKQAVHRCHDLIDSHMQDLHNIIDKRKEQLLEGLKSFEQQNSTFLLQQLVKLNSVLATYESARHTAITMIGGSDNKESDKVVTMKESAKDVELKILKLATTTLSSTYPKPKTTTIPNLDVGLSVVSSLQSLLSSEQALYEEKPKVLEQIKLSPSKRRIMMDLLYIHVECKRIEKQAIDFDSYKEYDPYPSLPDFFHSIVSAKKIKKQLHKYELHYLVKKMNKMNATMFRHYEIIRPALIFSTCYRVSELFMYTNSFSIVVAHDSEIKQWNSQLQYLCNWLIVQFTESNALDLWKEIVLHQLNLKPSLVDSGSDTISDGQQLQQQEEKEWNICENTLLHALTRSCDETHFLKWFKYFLRFNYPYFLTKTRATANNSTKDETKDESPSKFIAQIGLFDQCWFFRTYNALKYVPNCIVEIIQSDWTKVIELTRSKQDNDAQPLAQAIHDEFLSIKMNLFKWKNIKNWNEKHARIVRHINTLHAILAKKRNKDQSFYVRWNYLMHFLLKIDLSDEFNVDASLLSQEYRSSDGYCVPIRTGLQFALAIEIVIIRPLVEQAFSAGNQTITLDDEFYAFVQTNHKVITFLLEQLLAKNEAIPPSHILKKLIQYSAPLAAAQKFPLWQQFASKIVILFARNAIQAIPQPKLAIINFFEHTHAKFGIFVEPSEAETEEYLKNQACSNLNSDNKKFNDKFLKWMFEKMNSAKTVDQSLWWNMRLLGQFMKVYAQYCEILNSFMLGTPGRSVYLFICLFFMLYYVWWSLILNGQMCDDIRVWKNNQCQVFIPKDMILLMCECLTIVTTFDSTHWQGINTDVLCVLFGSALTMIYLSTRRFVINYETIRDFVSKQWPATFDNVLTNIFAFANHILAKNEKNSQMMVCAKTLHQHTTTFEIEYDRNIEDHVDITLQHLPLFIEETPLSNKILHTLMSSTLVCCAKNKKVCKHLITFLSSTIENITKLPSITRADWDRAWSVFKCMQVFNHQIEYICSQGENKLAWVSHMYRPLLFHSVEPLFPLFSNLKNVNDKNTSILFETLIKMLDDFCGQPALKIDVHVILLSLHAIRHVFLHYKTDNEYSSMPYSTYQRLSQLLLHLIIFHQQFFTIDTFSGLYFLLLRGNMTIPYIHIYDTINVMFKGMITIGFHHIRNWSNGLTQTNSILFVNEMSRLTTIITKKVDTKDIRLAMKIKGSNQQESDSESDLEANAGPLQEEDAGGHGQEEEEEALGNNDYASLEDLTLSQQNTLDEDQTKNKGDAFKNEHPLFFHMRSLLREFVFFISDHNVNNDIKRLILPAIFNIIDNLMFEGGQTYVNECFFSCAYEKIKITRLASKCTVHTIEWTKHWMN</sequence>
<dbReference type="Proteomes" id="UP000023152">
    <property type="component" value="Unassembled WGS sequence"/>
</dbReference>
<dbReference type="EMBL" id="ASPP01027629">
    <property type="protein sequence ID" value="ETO05959.1"/>
    <property type="molecule type" value="Genomic_DNA"/>
</dbReference>
<keyword evidence="2" id="KW-0472">Membrane</keyword>
<keyword evidence="2" id="KW-1133">Transmembrane helix</keyword>
<evidence type="ECO:0000313" key="4">
    <source>
        <dbReference type="Proteomes" id="UP000023152"/>
    </source>
</evidence>
<reference evidence="3 4" key="1">
    <citation type="journal article" date="2013" name="Curr. Biol.">
        <title>The Genome of the Foraminiferan Reticulomyxa filosa.</title>
        <authorList>
            <person name="Glockner G."/>
            <person name="Hulsmann N."/>
            <person name="Schleicher M."/>
            <person name="Noegel A.A."/>
            <person name="Eichinger L."/>
            <person name="Gallinger C."/>
            <person name="Pawlowski J."/>
            <person name="Sierra R."/>
            <person name="Euteneuer U."/>
            <person name="Pillet L."/>
            <person name="Moustafa A."/>
            <person name="Platzer M."/>
            <person name="Groth M."/>
            <person name="Szafranski K."/>
            <person name="Schliwa M."/>
        </authorList>
    </citation>
    <scope>NUCLEOTIDE SEQUENCE [LARGE SCALE GENOMIC DNA]</scope>
</reference>
<keyword evidence="2" id="KW-0812">Transmembrane</keyword>
<evidence type="ECO:0000313" key="3">
    <source>
        <dbReference type="EMBL" id="ETO05959.1"/>
    </source>
</evidence>
<evidence type="ECO:0000256" key="2">
    <source>
        <dbReference type="SAM" id="Phobius"/>
    </source>
</evidence>
<keyword evidence="4" id="KW-1185">Reference proteome</keyword>
<evidence type="ECO:0000256" key="1">
    <source>
        <dbReference type="SAM" id="MobiDB-lite"/>
    </source>
</evidence>
<protein>
    <submittedName>
        <fullName evidence="3">Uncharacterized protein</fullName>
    </submittedName>
</protein>
<proteinExistence type="predicted"/>
<organism evidence="3 4">
    <name type="scientific">Reticulomyxa filosa</name>
    <dbReference type="NCBI Taxonomy" id="46433"/>
    <lineage>
        <taxon>Eukaryota</taxon>
        <taxon>Sar</taxon>
        <taxon>Rhizaria</taxon>
        <taxon>Retaria</taxon>
        <taxon>Foraminifera</taxon>
        <taxon>Monothalamids</taxon>
        <taxon>Reticulomyxidae</taxon>
        <taxon>Reticulomyxa</taxon>
    </lineage>
</organism>
<accession>X6LWH5</accession>
<name>X6LWH5_RETFI</name>
<feature type="transmembrane region" description="Helical" evidence="2">
    <location>
        <begin position="1080"/>
        <end position="1098"/>
    </location>
</feature>
<comment type="caution">
    <text evidence="3">The sequence shown here is derived from an EMBL/GenBank/DDBJ whole genome shotgun (WGS) entry which is preliminary data.</text>
</comment>
<feature type="transmembrane region" description="Helical" evidence="2">
    <location>
        <begin position="1143"/>
        <end position="1163"/>
    </location>
</feature>
<feature type="region of interest" description="Disordered" evidence="1">
    <location>
        <begin position="281"/>
        <end position="311"/>
    </location>
</feature>